<feature type="domain" description="DUF1330" evidence="1">
    <location>
        <begin position="53"/>
        <end position="132"/>
    </location>
</feature>
<reference evidence="2 3" key="1">
    <citation type="submission" date="2023-10" db="EMBL/GenBank/DDBJ databases">
        <title>Complete genome sequence of a Sphingomonadaceae bacterium.</title>
        <authorList>
            <person name="Yan C."/>
        </authorList>
    </citation>
    <scope>NUCLEOTIDE SEQUENCE [LARGE SCALE GENOMIC DNA]</scope>
    <source>
        <strain evidence="2 3">SCSIO 66989</strain>
    </source>
</reference>
<gene>
    <name evidence="2" type="ORF">RB602_05700</name>
</gene>
<dbReference type="Proteomes" id="UP001302429">
    <property type="component" value="Chromosome"/>
</dbReference>
<dbReference type="PANTHER" id="PTHR40257">
    <property type="match status" value="1"/>
</dbReference>
<protein>
    <submittedName>
        <fullName evidence="2">DUF1330 domain-containing protein</fullName>
    </submittedName>
</protein>
<sequence length="149" mass="16648">MMMADENYVDPSPELFEAFKALPRDKPINMINMLRFYEKAAYPDDHPLAEKGLTGAEAYAEYGKTSGPIFQRVGGEIIWRGAFETVLIGPTDEYWDAVFVARYPHAGAFLEMVTDPEYRKAVVNRQAAVKTSRLIRCGDLGSQNGTFSG</sequence>
<evidence type="ECO:0000259" key="1">
    <source>
        <dbReference type="Pfam" id="PF07045"/>
    </source>
</evidence>
<dbReference type="EMBL" id="CP136594">
    <property type="protein sequence ID" value="WOE76206.1"/>
    <property type="molecule type" value="Genomic_DNA"/>
</dbReference>
<dbReference type="Pfam" id="PF07045">
    <property type="entry name" value="DUF1330"/>
    <property type="match status" value="1"/>
</dbReference>
<accession>A0AA97F9V6</accession>
<dbReference type="PANTHER" id="PTHR40257:SF1">
    <property type="entry name" value="DUF1330 DOMAIN-CONTAINING PROTEIN"/>
    <property type="match status" value="1"/>
</dbReference>
<evidence type="ECO:0000313" key="3">
    <source>
        <dbReference type="Proteomes" id="UP001302429"/>
    </source>
</evidence>
<dbReference type="Gene3D" id="3.30.70.100">
    <property type="match status" value="1"/>
</dbReference>
<dbReference type="InterPro" id="IPR010753">
    <property type="entry name" value="DUF1330"/>
</dbReference>
<evidence type="ECO:0000313" key="2">
    <source>
        <dbReference type="EMBL" id="WOE76206.1"/>
    </source>
</evidence>
<dbReference type="InterPro" id="IPR011008">
    <property type="entry name" value="Dimeric_a/b-barrel"/>
</dbReference>
<dbReference type="KEGG" id="acoa:RB602_05700"/>
<dbReference type="AlphaFoldDB" id="A0AA97F9V6"/>
<dbReference type="SUPFAM" id="SSF54909">
    <property type="entry name" value="Dimeric alpha+beta barrel"/>
    <property type="match status" value="1"/>
</dbReference>
<keyword evidence="3" id="KW-1185">Reference proteome</keyword>
<name>A0AA97F9V6_9SPHN</name>
<proteinExistence type="predicted"/>
<dbReference type="RefSeq" id="WP_317083746.1">
    <property type="nucleotide sequence ID" value="NZ_CP136594.1"/>
</dbReference>
<organism evidence="2 3">
    <name type="scientific">Alterisphingorhabdus coralli</name>
    <dbReference type="NCBI Taxonomy" id="3071408"/>
    <lineage>
        <taxon>Bacteria</taxon>
        <taxon>Pseudomonadati</taxon>
        <taxon>Pseudomonadota</taxon>
        <taxon>Alphaproteobacteria</taxon>
        <taxon>Sphingomonadales</taxon>
        <taxon>Sphingomonadaceae</taxon>
        <taxon>Alterisphingorhabdus (ex Yan et al. 2024)</taxon>
    </lineage>
</organism>